<comment type="caution">
    <text evidence="4">The sequence shown here is derived from an EMBL/GenBank/DDBJ whole genome shotgun (WGS) entry which is preliminary data.</text>
</comment>
<protein>
    <recommendedName>
        <fullName evidence="3">LytR/CpsA/Psr regulator C-terminal domain-containing protein</fullName>
    </recommendedName>
</protein>
<name>A0ABP9HIP5_9ACTN</name>
<accession>A0ABP9HIP5</accession>
<dbReference type="Gene3D" id="3.30.70.2390">
    <property type="match status" value="1"/>
</dbReference>
<dbReference type="Proteomes" id="UP001500466">
    <property type="component" value="Unassembled WGS sequence"/>
</dbReference>
<dbReference type="InterPro" id="IPR027381">
    <property type="entry name" value="LytR/CpsA/Psr_C"/>
</dbReference>
<feature type="compositionally biased region" description="Basic and acidic residues" evidence="1">
    <location>
        <begin position="35"/>
        <end position="44"/>
    </location>
</feature>
<gene>
    <name evidence="4" type="ORF">GCM10023205_41740</name>
</gene>
<sequence>MRPRPARRNRRRPADLTDPGTAFHGFPGFGQDAGVWHRPDHLEAPDAEPPPGPLERFGPVGSSAVAVLGVALLVGGLVAGFGHTPGDPSARLGPGPAASAVAAAGPAEAPAAAAASAPAAPQSAAKSGDVVVLDQGRTPTAARALVQKLGAGGWRVTGTGAFHGNVPATTAYYPTGQEAAAKKLAAAFPEIRRVKPAFPGISQTKLVVIVVDTQNPPLVRKVLGTEAPHTPPKGR</sequence>
<keyword evidence="2" id="KW-0472">Membrane</keyword>
<dbReference type="RefSeq" id="WP_345677085.1">
    <property type="nucleotide sequence ID" value="NZ_BAABHS010000014.1"/>
</dbReference>
<evidence type="ECO:0000256" key="2">
    <source>
        <dbReference type="SAM" id="Phobius"/>
    </source>
</evidence>
<dbReference type="EMBL" id="BAABHS010000014">
    <property type="protein sequence ID" value="GAA4971516.1"/>
    <property type="molecule type" value="Genomic_DNA"/>
</dbReference>
<evidence type="ECO:0000313" key="4">
    <source>
        <dbReference type="EMBL" id="GAA4971516.1"/>
    </source>
</evidence>
<feature type="domain" description="LytR/CpsA/Psr regulator C-terminal" evidence="3">
    <location>
        <begin position="130"/>
        <end position="211"/>
    </location>
</feature>
<keyword evidence="2" id="KW-0812">Transmembrane</keyword>
<keyword evidence="5" id="KW-1185">Reference proteome</keyword>
<evidence type="ECO:0000259" key="3">
    <source>
        <dbReference type="Pfam" id="PF13399"/>
    </source>
</evidence>
<evidence type="ECO:0000313" key="5">
    <source>
        <dbReference type="Proteomes" id="UP001500466"/>
    </source>
</evidence>
<keyword evidence="2" id="KW-1133">Transmembrane helix</keyword>
<organism evidence="4 5">
    <name type="scientific">Yinghuangia aomiensis</name>
    <dbReference type="NCBI Taxonomy" id="676205"/>
    <lineage>
        <taxon>Bacteria</taxon>
        <taxon>Bacillati</taxon>
        <taxon>Actinomycetota</taxon>
        <taxon>Actinomycetes</taxon>
        <taxon>Kitasatosporales</taxon>
        <taxon>Streptomycetaceae</taxon>
        <taxon>Yinghuangia</taxon>
    </lineage>
</organism>
<dbReference type="Pfam" id="PF13399">
    <property type="entry name" value="LytR_C"/>
    <property type="match status" value="1"/>
</dbReference>
<evidence type="ECO:0000256" key="1">
    <source>
        <dbReference type="SAM" id="MobiDB-lite"/>
    </source>
</evidence>
<feature type="compositionally biased region" description="Basic residues" evidence="1">
    <location>
        <begin position="1"/>
        <end position="11"/>
    </location>
</feature>
<reference evidence="5" key="1">
    <citation type="journal article" date="2019" name="Int. J. Syst. Evol. Microbiol.">
        <title>The Global Catalogue of Microorganisms (GCM) 10K type strain sequencing project: providing services to taxonomists for standard genome sequencing and annotation.</title>
        <authorList>
            <consortium name="The Broad Institute Genomics Platform"/>
            <consortium name="The Broad Institute Genome Sequencing Center for Infectious Disease"/>
            <person name="Wu L."/>
            <person name="Ma J."/>
        </authorList>
    </citation>
    <scope>NUCLEOTIDE SEQUENCE [LARGE SCALE GENOMIC DNA]</scope>
    <source>
        <strain evidence="5">JCM 17986</strain>
    </source>
</reference>
<proteinExistence type="predicted"/>
<feature type="region of interest" description="Disordered" evidence="1">
    <location>
        <begin position="1"/>
        <end position="55"/>
    </location>
</feature>
<feature type="transmembrane region" description="Helical" evidence="2">
    <location>
        <begin position="64"/>
        <end position="82"/>
    </location>
</feature>